<proteinExistence type="predicted"/>
<sequence length="121" mass="13865">MATDQQRGPQTRSCAETQRADFDAYFASEEFESLVNKAVSTEFTRFISSEEFKNLFTITTKSIITQVVSDVVINEIEEATKPLQHQIDSLKDELNKTQIHVKSQRAIFTPLQYQDLWNSGD</sequence>
<accession>A0A7D9ISH4</accession>
<protein>
    <submittedName>
        <fullName evidence="1">Uncharacterized protein</fullName>
    </submittedName>
</protein>
<keyword evidence="2" id="KW-1185">Reference proteome</keyword>
<dbReference type="Proteomes" id="UP001152795">
    <property type="component" value="Unassembled WGS sequence"/>
</dbReference>
<evidence type="ECO:0000313" key="1">
    <source>
        <dbReference type="EMBL" id="CAB4012727.1"/>
    </source>
</evidence>
<reference evidence="1" key="1">
    <citation type="submission" date="2020-04" db="EMBL/GenBank/DDBJ databases">
        <authorList>
            <person name="Alioto T."/>
            <person name="Alioto T."/>
            <person name="Gomez Garrido J."/>
        </authorList>
    </citation>
    <scope>NUCLEOTIDE SEQUENCE</scope>
    <source>
        <strain evidence="1">A484AB</strain>
    </source>
</reference>
<name>A0A7D9ISH4_PARCT</name>
<evidence type="ECO:0000313" key="2">
    <source>
        <dbReference type="Proteomes" id="UP001152795"/>
    </source>
</evidence>
<dbReference type="AlphaFoldDB" id="A0A7D9ISH4"/>
<gene>
    <name evidence="1" type="ORF">PACLA_8A020508</name>
</gene>
<comment type="caution">
    <text evidence="1">The sequence shown here is derived from an EMBL/GenBank/DDBJ whole genome shotgun (WGS) entry which is preliminary data.</text>
</comment>
<organism evidence="1 2">
    <name type="scientific">Paramuricea clavata</name>
    <name type="common">Red gorgonian</name>
    <name type="synonym">Violescent sea-whip</name>
    <dbReference type="NCBI Taxonomy" id="317549"/>
    <lineage>
        <taxon>Eukaryota</taxon>
        <taxon>Metazoa</taxon>
        <taxon>Cnidaria</taxon>
        <taxon>Anthozoa</taxon>
        <taxon>Octocorallia</taxon>
        <taxon>Malacalcyonacea</taxon>
        <taxon>Plexauridae</taxon>
        <taxon>Paramuricea</taxon>
    </lineage>
</organism>
<dbReference type="EMBL" id="CACRXK020007612">
    <property type="protein sequence ID" value="CAB4012727.1"/>
    <property type="molecule type" value="Genomic_DNA"/>
</dbReference>